<keyword evidence="2" id="KW-1185">Reference proteome</keyword>
<protein>
    <submittedName>
        <fullName evidence="1">Uncharacterized protein</fullName>
    </submittedName>
</protein>
<name>A0ACC0LMZ6_RHOML</name>
<evidence type="ECO:0000313" key="1">
    <source>
        <dbReference type="EMBL" id="KAI8529957.1"/>
    </source>
</evidence>
<proteinExistence type="predicted"/>
<accession>A0ACC0LMZ6</accession>
<sequence>MDDLRASQINWDPWRVAGPEPEYLARSRAVTASRVLLESAFGWQWYLGDRVTRQSLGYTEFQVLGPLPPRASHISTYTRAALERFTWPDIELTRHLRPELDYAAYQRDRLAGLVFGRSETYEQGSWGR</sequence>
<reference evidence="1" key="1">
    <citation type="submission" date="2022-02" db="EMBL/GenBank/DDBJ databases">
        <title>Plant Genome Project.</title>
        <authorList>
            <person name="Zhang R.-G."/>
        </authorList>
    </citation>
    <scope>NUCLEOTIDE SEQUENCE</scope>
    <source>
        <strain evidence="1">AT1</strain>
    </source>
</reference>
<evidence type="ECO:0000313" key="2">
    <source>
        <dbReference type="Proteomes" id="UP001062846"/>
    </source>
</evidence>
<comment type="caution">
    <text evidence="1">The sequence shown here is derived from an EMBL/GenBank/DDBJ whole genome shotgun (WGS) entry which is preliminary data.</text>
</comment>
<gene>
    <name evidence="1" type="ORF">RHMOL_Rhmol11G0016400</name>
</gene>
<dbReference type="EMBL" id="CM046398">
    <property type="protein sequence ID" value="KAI8529957.1"/>
    <property type="molecule type" value="Genomic_DNA"/>
</dbReference>
<dbReference type="Proteomes" id="UP001062846">
    <property type="component" value="Chromosome 11"/>
</dbReference>
<organism evidence="1 2">
    <name type="scientific">Rhododendron molle</name>
    <name type="common">Chinese azalea</name>
    <name type="synonym">Azalea mollis</name>
    <dbReference type="NCBI Taxonomy" id="49168"/>
    <lineage>
        <taxon>Eukaryota</taxon>
        <taxon>Viridiplantae</taxon>
        <taxon>Streptophyta</taxon>
        <taxon>Embryophyta</taxon>
        <taxon>Tracheophyta</taxon>
        <taxon>Spermatophyta</taxon>
        <taxon>Magnoliopsida</taxon>
        <taxon>eudicotyledons</taxon>
        <taxon>Gunneridae</taxon>
        <taxon>Pentapetalae</taxon>
        <taxon>asterids</taxon>
        <taxon>Ericales</taxon>
        <taxon>Ericaceae</taxon>
        <taxon>Ericoideae</taxon>
        <taxon>Rhodoreae</taxon>
        <taxon>Rhododendron</taxon>
    </lineage>
</organism>